<accession>A0A543G1M5</accession>
<dbReference type="InterPro" id="IPR011050">
    <property type="entry name" value="Pectin_lyase_fold/virulence"/>
</dbReference>
<dbReference type="PANTHER" id="PTHR31321:SF57">
    <property type="entry name" value="PECTINESTERASE 53-RELATED"/>
    <property type="match status" value="1"/>
</dbReference>
<reference evidence="7 8" key="1">
    <citation type="submission" date="2019-06" db="EMBL/GenBank/DDBJ databases">
        <title>Genomic Encyclopedia of Archaeal and Bacterial Type Strains, Phase II (KMG-II): from individual species to whole genera.</title>
        <authorList>
            <person name="Goeker M."/>
        </authorList>
    </citation>
    <scope>NUCLEOTIDE SEQUENCE [LARGE SCALE GENOMIC DNA]</scope>
    <source>
        <strain evidence="7 8">DSM 24789</strain>
    </source>
</reference>
<evidence type="ECO:0000313" key="8">
    <source>
        <dbReference type="Proteomes" id="UP000320773"/>
    </source>
</evidence>
<dbReference type="PROSITE" id="PS00800">
    <property type="entry name" value="PECTINESTERASE_1"/>
    <property type="match status" value="1"/>
</dbReference>
<evidence type="ECO:0000313" key="7">
    <source>
        <dbReference type="EMBL" id="TQM39986.1"/>
    </source>
</evidence>
<keyword evidence="2 5" id="KW-0378">Hydrolase</keyword>
<dbReference type="PANTHER" id="PTHR31321">
    <property type="entry name" value="ACYL-COA THIOESTER HYDROLASE YBHC-RELATED"/>
    <property type="match status" value="1"/>
</dbReference>
<evidence type="ECO:0000256" key="3">
    <source>
        <dbReference type="ARBA" id="ARBA00023085"/>
    </source>
</evidence>
<dbReference type="RefSeq" id="WP_089081379.1">
    <property type="nucleotide sequence ID" value="NZ_VFPJ01000001.1"/>
</dbReference>
<evidence type="ECO:0000256" key="4">
    <source>
        <dbReference type="PROSITE-ProRule" id="PRU10040"/>
    </source>
</evidence>
<dbReference type="UniPathway" id="UPA00545">
    <property type="reaction ID" value="UER00823"/>
</dbReference>
<keyword evidence="3 5" id="KW-0063">Aspartyl esterase</keyword>
<evidence type="ECO:0000256" key="5">
    <source>
        <dbReference type="RuleBase" id="RU000589"/>
    </source>
</evidence>
<dbReference type="Gene3D" id="2.160.20.10">
    <property type="entry name" value="Single-stranded right-handed beta-helix, Pectin lyase-like"/>
    <property type="match status" value="1"/>
</dbReference>
<dbReference type="InterPro" id="IPR012334">
    <property type="entry name" value="Pectin_lyas_fold"/>
</dbReference>
<dbReference type="PROSITE" id="PS00503">
    <property type="entry name" value="PECTINESTERASE_2"/>
    <property type="match status" value="1"/>
</dbReference>
<dbReference type="AlphaFoldDB" id="A0A543G1M5"/>
<sequence>MIVNFKKATTILIIIFFLLGVKGYSNNFKVKNTDFYKIVAQDGTGDYVSIQAAINDCVSFPNERITIFIKNGVYKEKIKVNEWNANITLLGESRANTIITHDDNFNKMGIGKNSTFLTYTLLIESNDVILKNLTIENASGAIGQAIALSVISDNVMVVDCNIIGNQDTLYASGKGRQYYKNCTIEGTTDFIFGNATAYFDCCEIKSKKNSYVTAASTPEESKYGFVFQSCHFIADSNATKVYLGRPWRIYAKTVLLNCILEKHIAPEGWQNWSKPEAEKTTFYAEFDSVGDGSNTNNRVQWSHQLNQTQAKKYEMKQCLGTDFFNTIQKFLKNEK</sequence>
<dbReference type="Pfam" id="PF01095">
    <property type="entry name" value="Pectinesterase"/>
    <property type="match status" value="1"/>
</dbReference>
<evidence type="ECO:0000256" key="1">
    <source>
        <dbReference type="ARBA" id="ARBA00008891"/>
    </source>
</evidence>
<dbReference type="InterPro" id="IPR018040">
    <property type="entry name" value="Pectinesterase_Tyr_AS"/>
</dbReference>
<feature type="domain" description="Pectinesterase catalytic" evidence="6">
    <location>
        <begin position="38"/>
        <end position="319"/>
    </location>
</feature>
<gene>
    <name evidence="7" type="ORF">BC670_0841</name>
</gene>
<dbReference type="EMBL" id="VFPJ01000001">
    <property type="protein sequence ID" value="TQM39986.1"/>
    <property type="molecule type" value="Genomic_DNA"/>
</dbReference>
<dbReference type="EC" id="3.1.1.11" evidence="5"/>
<evidence type="ECO:0000256" key="2">
    <source>
        <dbReference type="ARBA" id="ARBA00022801"/>
    </source>
</evidence>
<name>A0A543G1M5_9FLAO</name>
<dbReference type="GO" id="GO:0009279">
    <property type="term" value="C:cell outer membrane"/>
    <property type="evidence" value="ECO:0007669"/>
    <property type="project" value="TreeGrafter"/>
</dbReference>
<comment type="pathway">
    <text evidence="5">Glycan metabolism; pectin degradation; 2-dehydro-3-deoxy-D-gluconate from pectin: step 1/5.</text>
</comment>
<dbReference type="InterPro" id="IPR033131">
    <property type="entry name" value="Pectinesterase_Asp_AS"/>
</dbReference>
<organism evidence="7 8">
    <name type="scientific">Flavobacterium branchiophilum</name>
    <dbReference type="NCBI Taxonomy" id="55197"/>
    <lineage>
        <taxon>Bacteria</taxon>
        <taxon>Pseudomonadati</taxon>
        <taxon>Bacteroidota</taxon>
        <taxon>Flavobacteriia</taxon>
        <taxon>Flavobacteriales</taxon>
        <taxon>Flavobacteriaceae</taxon>
        <taxon>Flavobacterium</taxon>
    </lineage>
</organism>
<dbReference type="Proteomes" id="UP000320773">
    <property type="component" value="Unassembled WGS sequence"/>
</dbReference>
<protein>
    <recommendedName>
        <fullName evidence="5">Pectinesterase</fullName>
        <ecNumber evidence="5">3.1.1.11</ecNumber>
    </recommendedName>
</protein>
<dbReference type="GO" id="GO:0045490">
    <property type="term" value="P:pectin catabolic process"/>
    <property type="evidence" value="ECO:0007669"/>
    <property type="project" value="UniProtKB-UniRule"/>
</dbReference>
<feature type="active site" evidence="4">
    <location>
        <position position="189"/>
    </location>
</feature>
<evidence type="ECO:0000259" key="6">
    <source>
        <dbReference type="Pfam" id="PF01095"/>
    </source>
</evidence>
<comment type="similarity">
    <text evidence="1">Belongs to the pectinesterase family.</text>
</comment>
<comment type="catalytic activity">
    <reaction evidence="5">
        <text>[(1-&gt;4)-alpha-D-galacturonosyl methyl ester](n) + n H2O = [(1-&gt;4)-alpha-D-galacturonosyl](n) + n methanol + n H(+)</text>
        <dbReference type="Rhea" id="RHEA:22380"/>
        <dbReference type="Rhea" id="RHEA-COMP:14570"/>
        <dbReference type="Rhea" id="RHEA-COMP:14573"/>
        <dbReference type="ChEBI" id="CHEBI:15377"/>
        <dbReference type="ChEBI" id="CHEBI:15378"/>
        <dbReference type="ChEBI" id="CHEBI:17790"/>
        <dbReference type="ChEBI" id="CHEBI:140522"/>
        <dbReference type="ChEBI" id="CHEBI:140523"/>
        <dbReference type="EC" id="3.1.1.11"/>
    </reaction>
</comment>
<dbReference type="SUPFAM" id="SSF51126">
    <property type="entry name" value="Pectin lyase-like"/>
    <property type="match status" value="1"/>
</dbReference>
<dbReference type="GO" id="GO:0030599">
    <property type="term" value="F:pectinesterase activity"/>
    <property type="evidence" value="ECO:0007669"/>
    <property type="project" value="UniProtKB-UniRule"/>
</dbReference>
<comment type="caution">
    <text evidence="7">The sequence shown here is derived from an EMBL/GenBank/DDBJ whole genome shotgun (WGS) entry which is preliminary data.</text>
</comment>
<dbReference type="InterPro" id="IPR000070">
    <property type="entry name" value="Pectinesterase_cat"/>
</dbReference>
<proteinExistence type="inferred from homology"/>
<dbReference type="GO" id="GO:0042545">
    <property type="term" value="P:cell wall modification"/>
    <property type="evidence" value="ECO:0007669"/>
    <property type="project" value="UniProtKB-UniRule"/>
</dbReference>